<dbReference type="Proteomes" id="UP000266673">
    <property type="component" value="Unassembled WGS sequence"/>
</dbReference>
<keyword evidence="2" id="KW-1185">Reference proteome</keyword>
<reference evidence="1 2" key="1">
    <citation type="submission" date="2018-06" db="EMBL/GenBank/DDBJ databases">
        <title>Comparative genomics reveals the genomic features of Rhizophagus irregularis, R. cerebriforme, R. diaphanum and Gigaspora rosea, and their symbiotic lifestyle signature.</title>
        <authorList>
            <person name="Morin E."/>
            <person name="San Clemente H."/>
            <person name="Chen E.C.H."/>
            <person name="De La Providencia I."/>
            <person name="Hainaut M."/>
            <person name="Kuo A."/>
            <person name="Kohler A."/>
            <person name="Murat C."/>
            <person name="Tang N."/>
            <person name="Roy S."/>
            <person name="Loubradou J."/>
            <person name="Henrissat B."/>
            <person name="Grigoriev I.V."/>
            <person name="Corradi N."/>
            <person name="Roux C."/>
            <person name="Martin F.M."/>
        </authorList>
    </citation>
    <scope>NUCLEOTIDE SEQUENCE [LARGE SCALE GENOMIC DNA]</scope>
    <source>
        <strain evidence="1 2">DAOM 194757</strain>
    </source>
</reference>
<dbReference type="OrthoDB" id="2482004at2759"/>
<accession>A0A397VAM2</accession>
<organism evidence="1 2">
    <name type="scientific">Gigaspora rosea</name>
    <dbReference type="NCBI Taxonomy" id="44941"/>
    <lineage>
        <taxon>Eukaryota</taxon>
        <taxon>Fungi</taxon>
        <taxon>Fungi incertae sedis</taxon>
        <taxon>Mucoromycota</taxon>
        <taxon>Glomeromycotina</taxon>
        <taxon>Glomeromycetes</taxon>
        <taxon>Diversisporales</taxon>
        <taxon>Gigasporaceae</taxon>
        <taxon>Gigaspora</taxon>
    </lineage>
</organism>
<name>A0A397VAM2_9GLOM</name>
<gene>
    <name evidence="1" type="ORF">C2G38_2141616</name>
</gene>
<evidence type="ECO:0000313" key="1">
    <source>
        <dbReference type="EMBL" id="RIB19480.1"/>
    </source>
</evidence>
<evidence type="ECO:0000313" key="2">
    <source>
        <dbReference type="Proteomes" id="UP000266673"/>
    </source>
</evidence>
<proteinExistence type="predicted"/>
<protein>
    <submittedName>
        <fullName evidence="1">Uncharacterized protein</fullName>
    </submittedName>
</protein>
<comment type="caution">
    <text evidence="1">The sequence shown here is derived from an EMBL/GenBank/DDBJ whole genome shotgun (WGS) entry which is preliminary data.</text>
</comment>
<sequence length="153" mass="17902">MNSDPEKRPNSIEIITKLHEWLKIIGNMKIIENRKIIENKIIKSKSRIKKLFLKLLDIAESDIKNESGIENKSGIEHENDIKSACDIKNESIVENEGENRIRKQFLENDEISKTLPMITEKLNDTYTSKRYNISEIRRKFSKIASYIEIPNDI</sequence>
<dbReference type="AlphaFoldDB" id="A0A397VAM2"/>
<dbReference type="EMBL" id="QKWP01000471">
    <property type="protein sequence ID" value="RIB19480.1"/>
    <property type="molecule type" value="Genomic_DNA"/>
</dbReference>